<dbReference type="EMBL" id="JAVQLW010000005">
    <property type="protein sequence ID" value="MDS9470154.1"/>
    <property type="molecule type" value="Genomic_DNA"/>
</dbReference>
<gene>
    <name evidence="1" type="ORF">RGQ15_21610</name>
</gene>
<proteinExistence type="predicted"/>
<name>A0ABU2HZW7_9RHOB</name>
<dbReference type="PANTHER" id="PTHR33973:SF4">
    <property type="entry name" value="OS07G0153300 PROTEIN"/>
    <property type="match status" value="1"/>
</dbReference>
<dbReference type="RefSeq" id="WP_311162965.1">
    <property type="nucleotide sequence ID" value="NZ_JAVQLW010000005.1"/>
</dbReference>
<comment type="caution">
    <text evidence="1">The sequence shown here is derived from an EMBL/GenBank/DDBJ whole genome shotgun (WGS) entry which is preliminary data.</text>
</comment>
<accession>A0ABU2HZW7</accession>
<organism evidence="1 2">
    <name type="scientific">Paracoccus aurantius</name>
    <dbReference type="NCBI Taxonomy" id="3073814"/>
    <lineage>
        <taxon>Bacteria</taxon>
        <taxon>Pseudomonadati</taxon>
        <taxon>Pseudomonadota</taxon>
        <taxon>Alphaproteobacteria</taxon>
        <taxon>Rhodobacterales</taxon>
        <taxon>Paracoccaceae</taxon>
        <taxon>Paracoccus</taxon>
    </lineage>
</organism>
<evidence type="ECO:0000313" key="1">
    <source>
        <dbReference type="EMBL" id="MDS9470154.1"/>
    </source>
</evidence>
<evidence type="ECO:0000313" key="2">
    <source>
        <dbReference type="Proteomes" id="UP001269144"/>
    </source>
</evidence>
<reference evidence="2" key="1">
    <citation type="submission" date="2023-07" db="EMBL/GenBank/DDBJ databases">
        <title>Paracoccus sp. MBLB3053 whole genome sequence.</title>
        <authorList>
            <person name="Hwang C.Y."/>
            <person name="Cho E.-S."/>
            <person name="Seo M.-J."/>
        </authorList>
    </citation>
    <scope>NUCLEOTIDE SEQUENCE [LARGE SCALE GENOMIC DNA]</scope>
    <source>
        <strain evidence="2">MBLB3053</strain>
    </source>
</reference>
<protein>
    <submittedName>
        <fullName evidence="1">DUF1365 domain-containing protein</fullName>
    </submittedName>
</protein>
<dbReference type="PANTHER" id="PTHR33973">
    <property type="entry name" value="OS07G0153300 PROTEIN"/>
    <property type="match status" value="1"/>
</dbReference>
<dbReference type="InterPro" id="IPR010775">
    <property type="entry name" value="DUF1365"/>
</dbReference>
<sequence length="273" mass="30924">MDHAKGLVGMSADLWDGALIDCAIWHGRTGKLSRSFRYDATYIALPLEEFERGTLALRPDRRGIWSVRPCDYGWRDGRDLRGFMRERLAPAGLDHCRVTLVTMPRSLGYGFNPVSFWLARDHHGLRAVLAEVSNTFGERHAYLVRHTDNRVIMASDRIEGEKLFHVSPFLPRHGRYVFRFDHGPDRFGAWVDWLSPGDGTTLRTSMVGPARALDRKSLNRAMLHHPVQAQKVICLIHWQAARLALRGAGYRRKPAQLDVTSSEATAETGARDV</sequence>
<keyword evidence="2" id="KW-1185">Reference proteome</keyword>
<dbReference type="Proteomes" id="UP001269144">
    <property type="component" value="Unassembled WGS sequence"/>
</dbReference>
<dbReference type="Pfam" id="PF07103">
    <property type="entry name" value="DUF1365"/>
    <property type="match status" value="1"/>
</dbReference>